<dbReference type="Gene3D" id="3.40.50.720">
    <property type="entry name" value="NAD(P)-binding Rossmann-like Domain"/>
    <property type="match status" value="1"/>
</dbReference>
<dbReference type="OrthoDB" id="9793586at2"/>
<dbReference type="InterPro" id="IPR013752">
    <property type="entry name" value="KPA_reductase"/>
</dbReference>
<evidence type="ECO:0000256" key="4">
    <source>
        <dbReference type="ARBA" id="ARBA00013014"/>
    </source>
</evidence>
<dbReference type="InterPro" id="IPR051402">
    <property type="entry name" value="KPR-Related"/>
</dbReference>
<dbReference type="GO" id="GO:0008677">
    <property type="term" value="F:2-dehydropantoate 2-reductase activity"/>
    <property type="evidence" value="ECO:0007669"/>
    <property type="project" value="UniProtKB-EC"/>
</dbReference>
<dbReference type="Proteomes" id="UP000236000">
    <property type="component" value="Unassembled WGS sequence"/>
</dbReference>
<dbReference type="FunFam" id="3.40.50.720:FF:000307">
    <property type="entry name" value="2-dehydropantoate 2-reductase"/>
    <property type="match status" value="1"/>
</dbReference>
<dbReference type="Pfam" id="PF02558">
    <property type="entry name" value="ApbA"/>
    <property type="match status" value="1"/>
</dbReference>
<comment type="caution">
    <text evidence="13">The sequence shown here is derived from an EMBL/GenBank/DDBJ whole genome shotgun (WGS) entry which is preliminary data.</text>
</comment>
<dbReference type="Gene3D" id="1.10.1040.10">
    <property type="entry name" value="N-(1-d-carboxylethyl)-l-norvaline Dehydrogenase, domain 2"/>
    <property type="match status" value="1"/>
</dbReference>
<dbReference type="InterPro" id="IPR013332">
    <property type="entry name" value="KPR_N"/>
</dbReference>
<keyword evidence="7 10" id="KW-0560">Oxidoreductase</keyword>
<evidence type="ECO:0000259" key="11">
    <source>
        <dbReference type="Pfam" id="PF02558"/>
    </source>
</evidence>
<dbReference type="SUPFAM" id="SSF48179">
    <property type="entry name" value="6-phosphogluconate dehydrogenase C-terminal domain-like"/>
    <property type="match status" value="1"/>
</dbReference>
<proteinExistence type="inferred from homology"/>
<evidence type="ECO:0000256" key="2">
    <source>
        <dbReference type="ARBA" id="ARBA00004994"/>
    </source>
</evidence>
<dbReference type="NCBIfam" id="TIGR00745">
    <property type="entry name" value="apbA_panE"/>
    <property type="match status" value="1"/>
</dbReference>
<comment type="pathway">
    <text evidence="2 10">Cofactor biosynthesis; (R)-pantothenate biosynthesis; (R)-pantoate from 3-methyl-2-oxobutanoate: step 2/2.</text>
</comment>
<dbReference type="Pfam" id="PF08546">
    <property type="entry name" value="ApbA_C"/>
    <property type="match status" value="1"/>
</dbReference>
<evidence type="ECO:0000256" key="5">
    <source>
        <dbReference type="ARBA" id="ARBA00019465"/>
    </source>
</evidence>
<evidence type="ECO:0000256" key="8">
    <source>
        <dbReference type="ARBA" id="ARBA00032024"/>
    </source>
</evidence>
<evidence type="ECO:0000313" key="14">
    <source>
        <dbReference type="Proteomes" id="UP000236000"/>
    </source>
</evidence>
<comment type="similarity">
    <text evidence="3 10">Belongs to the ketopantoate reductase family.</text>
</comment>
<protein>
    <recommendedName>
        <fullName evidence="5 10">2-dehydropantoate 2-reductase</fullName>
        <ecNumber evidence="4 10">1.1.1.169</ecNumber>
    </recommendedName>
    <alternativeName>
        <fullName evidence="8 10">Ketopantoate reductase</fullName>
    </alternativeName>
</protein>
<dbReference type="InterPro" id="IPR013328">
    <property type="entry name" value="6PGD_dom2"/>
</dbReference>
<dbReference type="InterPro" id="IPR008927">
    <property type="entry name" value="6-PGluconate_DH-like_C_sf"/>
</dbReference>
<evidence type="ECO:0000256" key="7">
    <source>
        <dbReference type="ARBA" id="ARBA00023002"/>
    </source>
</evidence>
<dbReference type="InterPro" id="IPR036291">
    <property type="entry name" value="NAD(P)-bd_dom_sf"/>
</dbReference>
<reference evidence="13 14" key="1">
    <citation type="journal article" date="2017" name="BMC Genomics">
        <title>Genome sequencing of 39 Akkermansia muciniphila isolates reveals its population structure, genomic and functional diverisity, and global distribution in mammalian gut microbiotas.</title>
        <authorList>
            <person name="Guo X."/>
            <person name="Li S."/>
            <person name="Zhang J."/>
            <person name="Wu F."/>
            <person name="Li X."/>
            <person name="Wu D."/>
            <person name="Zhang M."/>
            <person name="Ou Z."/>
            <person name="Jie Z."/>
            <person name="Yan Q."/>
            <person name="Li P."/>
            <person name="Yi J."/>
            <person name="Peng Y."/>
        </authorList>
    </citation>
    <scope>NUCLEOTIDE SEQUENCE [LARGE SCALE GENOMIC DNA]</scope>
    <source>
        <strain evidence="13 14">GP24</strain>
    </source>
</reference>
<evidence type="ECO:0000313" key="13">
    <source>
        <dbReference type="EMBL" id="PNC20317.1"/>
    </source>
</evidence>
<evidence type="ECO:0000256" key="3">
    <source>
        <dbReference type="ARBA" id="ARBA00007870"/>
    </source>
</evidence>
<keyword evidence="6 10" id="KW-0521">NADP</keyword>
<dbReference type="InterPro" id="IPR003710">
    <property type="entry name" value="ApbA"/>
</dbReference>
<accession>A0A2N8HH10</accession>
<evidence type="ECO:0000256" key="9">
    <source>
        <dbReference type="ARBA" id="ARBA00048793"/>
    </source>
</evidence>
<dbReference type="UniPathway" id="UPA00028">
    <property type="reaction ID" value="UER00004"/>
</dbReference>
<dbReference type="GO" id="GO:0005737">
    <property type="term" value="C:cytoplasm"/>
    <property type="evidence" value="ECO:0007669"/>
    <property type="project" value="TreeGrafter"/>
</dbReference>
<dbReference type="PANTHER" id="PTHR21708:SF26">
    <property type="entry name" value="2-DEHYDROPANTOATE 2-REDUCTASE"/>
    <property type="match status" value="1"/>
</dbReference>
<comment type="catalytic activity">
    <reaction evidence="9 10">
        <text>(R)-pantoate + NADP(+) = 2-dehydropantoate + NADPH + H(+)</text>
        <dbReference type="Rhea" id="RHEA:16233"/>
        <dbReference type="ChEBI" id="CHEBI:11561"/>
        <dbReference type="ChEBI" id="CHEBI:15378"/>
        <dbReference type="ChEBI" id="CHEBI:15980"/>
        <dbReference type="ChEBI" id="CHEBI:57783"/>
        <dbReference type="ChEBI" id="CHEBI:58349"/>
        <dbReference type="EC" id="1.1.1.169"/>
    </reaction>
</comment>
<feature type="domain" description="Ketopantoate reductase N-terminal" evidence="11">
    <location>
        <begin position="3"/>
        <end position="149"/>
    </location>
</feature>
<evidence type="ECO:0000259" key="12">
    <source>
        <dbReference type="Pfam" id="PF08546"/>
    </source>
</evidence>
<name>A0A2N8HH10_9BACT</name>
<dbReference type="GO" id="GO:0015940">
    <property type="term" value="P:pantothenate biosynthetic process"/>
    <property type="evidence" value="ECO:0007669"/>
    <property type="project" value="UniProtKB-UniPathway"/>
</dbReference>
<evidence type="ECO:0000256" key="6">
    <source>
        <dbReference type="ARBA" id="ARBA00022857"/>
    </source>
</evidence>
<comment type="function">
    <text evidence="1 10">Catalyzes the NADPH-dependent reduction of ketopantoate into pantoic acid.</text>
</comment>
<dbReference type="EC" id="1.1.1.169" evidence="4 10"/>
<sequence length="305" mass="33397">MKIAILGAGALGCYYGARLQESGQDVSFIVRSEYGYLKEHGLEVKSLHGDISLPHVKVYRDPAEVGPVDLVVVAWKSTANAGFAKALPPLMGPDTVVVTLQNGMGNAEEIARIIPADRIYVGLCFICAMRAEPGHVTHLEGGNIQFAPFVPSPEGSEKARELSELFASAGIKTRAFDAAEQIQWYKLVWNIPFNGLCLALGGISIAELYQNPENVARARRIMEEVVQAARARGYTLPDDLVEFHLSRTESMGSFIPSSAVDYNAGRPIEYMAIWGDPLAKAHQAGASLPEWEQLDRDIRKRLNMD</sequence>
<keyword evidence="10" id="KW-0566">Pantothenate biosynthesis</keyword>
<organism evidence="13 14">
    <name type="scientific">Akkermansia muciniphila</name>
    <dbReference type="NCBI Taxonomy" id="239935"/>
    <lineage>
        <taxon>Bacteria</taxon>
        <taxon>Pseudomonadati</taxon>
        <taxon>Verrucomicrobiota</taxon>
        <taxon>Verrucomicrobiia</taxon>
        <taxon>Verrucomicrobiales</taxon>
        <taxon>Akkermansiaceae</taxon>
        <taxon>Akkermansia</taxon>
    </lineage>
</organism>
<gene>
    <name evidence="13" type="ORF">CXU22_00605</name>
</gene>
<dbReference type="EMBL" id="PJKA01000002">
    <property type="protein sequence ID" value="PNC20317.1"/>
    <property type="molecule type" value="Genomic_DNA"/>
</dbReference>
<evidence type="ECO:0000256" key="10">
    <source>
        <dbReference type="RuleBase" id="RU362068"/>
    </source>
</evidence>
<dbReference type="SUPFAM" id="SSF51735">
    <property type="entry name" value="NAD(P)-binding Rossmann-fold domains"/>
    <property type="match status" value="1"/>
</dbReference>
<feature type="domain" description="Ketopantoate reductase C-terminal" evidence="12">
    <location>
        <begin position="180"/>
        <end position="293"/>
    </location>
</feature>
<dbReference type="PANTHER" id="PTHR21708">
    <property type="entry name" value="PROBABLE 2-DEHYDROPANTOATE 2-REDUCTASE"/>
    <property type="match status" value="1"/>
</dbReference>
<dbReference type="FunFam" id="1.10.1040.10:FF:000017">
    <property type="entry name" value="2-dehydropantoate 2-reductase"/>
    <property type="match status" value="1"/>
</dbReference>
<dbReference type="RefSeq" id="WP_102711483.1">
    <property type="nucleotide sequence ID" value="NZ_PJKA01000002.1"/>
</dbReference>
<evidence type="ECO:0000256" key="1">
    <source>
        <dbReference type="ARBA" id="ARBA00002919"/>
    </source>
</evidence>
<dbReference type="AlphaFoldDB" id="A0A2N8HH10"/>